<keyword evidence="7 11" id="KW-0853">WD repeat</keyword>
<comment type="subcellular location">
    <subcellularLocation>
        <location evidence="2">Cytoplasm</location>
    </subcellularLocation>
    <subcellularLocation>
        <location evidence="1">Nucleus</location>
    </subcellularLocation>
</comment>
<proteinExistence type="inferred from homology"/>
<evidence type="ECO:0000313" key="12">
    <source>
        <dbReference type="EMBL" id="CAJ0560163.1"/>
    </source>
</evidence>
<dbReference type="PROSITE" id="PS51257">
    <property type="entry name" value="PROKAR_LIPOPROTEIN"/>
    <property type="match status" value="1"/>
</dbReference>
<feature type="non-terminal residue" evidence="12">
    <location>
        <position position="1"/>
    </location>
</feature>
<evidence type="ECO:0000256" key="1">
    <source>
        <dbReference type="ARBA" id="ARBA00004123"/>
    </source>
</evidence>
<dbReference type="EMBL" id="CATQJA010000423">
    <property type="protein sequence ID" value="CAJ0560163.1"/>
    <property type="molecule type" value="Genomic_DNA"/>
</dbReference>
<dbReference type="Pfam" id="PF00400">
    <property type="entry name" value="WD40"/>
    <property type="match status" value="4"/>
</dbReference>
<evidence type="ECO:0000313" key="13">
    <source>
        <dbReference type="Proteomes" id="UP001177023"/>
    </source>
</evidence>
<evidence type="ECO:0000256" key="8">
    <source>
        <dbReference type="ARBA" id="ARBA00022694"/>
    </source>
</evidence>
<dbReference type="InterPro" id="IPR037289">
    <property type="entry name" value="Elp2"/>
</dbReference>
<feature type="repeat" description="WD" evidence="11">
    <location>
        <begin position="219"/>
        <end position="250"/>
    </location>
</feature>
<feature type="repeat" description="WD" evidence="11">
    <location>
        <begin position="571"/>
        <end position="602"/>
    </location>
</feature>
<dbReference type="FunFam" id="2.130.10.10:FF:000400">
    <property type="entry name" value="Elongator acetyltransferase complex subunit 2"/>
    <property type="match status" value="1"/>
</dbReference>
<sequence>MPTRVTERYVSAGTNQSANSLAVSCDGDWLVYASDLDLVSVAVSPGVTSRTIAPRRHTAAIKALASVEDRVVVAGIVGSIADDEHATILGTFVSGAEYAIKVITVQASTDLFSFEGSETLVLPGKAFVLAVDFATLHGCELLALGTSSRTIEVFTKQAEFRSHALLATSGQDNMIKIWRIQRELPTDDAEELTVTKNRFDSISADGVVVPFYLHVDAVLCGHEDWVHSVSWDHSGKRLVSASSDKTVIVWTEDELSGVWTDMVRLGLVGGGMAIVASSYYGALHAWRADKEDEYRWDAFAIPGGGHPSPVRDIAWEPSAGSYLISVGTDKTTRIHAPLKDGVWTEVARPQMHGHDMQCVASLGPTRFVSGAEEKIFRAFNAPETFANSLEAVCGIEKKQLFAGLSLSGFGASVPALGLSNKAVDEGEAPAEDERAGDAHWEEAAFAANPASLTAAPTEDVLMQNTLWPEIHKLYGHGYEVYAVAASPSGKLLATACKASHAEHAAILIWSTEDWSQRGQATNGHQLTVAQLEWSPCGTRLLSVSRDRTAVIYGEADGNVDGYKWSAIWRSTKEHSRIIWSCCWAADSTYFATAGRDQKVIVWRFDGNTPRPLIAMKLEQAVTAISISPERELGKSHIVAGLQNGCLQVFSIDLGQNQLF</sequence>
<dbReference type="SUPFAM" id="SSF50978">
    <property type="entry name" value="WD40 repeat-like"/>
    <property type="match status" value="2"/>
</dbReference>
<dbReference type="GO" id="GO:0033588">
    <property type="term" value="C:elongator holoenzyme complex"/>
    <property type="evidence" value="ECO:0007669"/>
    <property type="project" value="InterPro"/>
</dbReference>
<evidence type="ECO:0000256" key="11">
    <source>
        <dbReference type="PROSITE-ProRule" id="PRU00221"/>
    </source>
</evidence>
<dbReference type="InterPro" id="IPR036322">
    <property type="entry name" value="WD40_repeat_dom_sf"/>
</dbReference>
<gene>
    <name evidence="12" type="ORF">MSPICULIGERA_LOCUS1478</name>
</gene>
<dbReference type="AlphaFoldDB" id="A0AA36C5Z8"/>
<keyword evidence="9" id="KW-0677">Repeat</keyword>
<keyword evidence="10" id="KW-0539">Nucleus</keyword>
<dbReference type="PROSITE" id="PS50294">
    <property type="entry name" value="WD_REPEATS_REGION"/>
    <property type="match status" value="1"/>
</dbReference>
<dbReference type="Gene3D" id="2.130.10.10">
    <property type="entry name" value="YVTN repeat-like/Quinoprotein amine dehydrogenase"/>
    <property type="match status" value="3"/>
</dbReference>
<evidence type="ECO:0000256" key="6">
    <source>
        <dbReference type="ARBA" id="ARBA00022490"/>
    </source>
</evidence>
<dbReference type="InterPro" id="IPR001680">
    <property type="entry name" value="WD40_rpt"/>
</dbReference>
<evidence type="ECO:0000256" key="2">
    <source>
        <dbReference type="ARBA" id="ARBA00004496"/>
    </source>
</evidence>
<dbReference type="Proteomes" id="UP001177023">
    <property type="component" value="Unassembled WGS sequence"/>
</dbReference>
<evidence type="ECO:0000256" key="3">
    <source>
        <dbReference type="ARBA" id="ARBA00005043"/>
    </source>
</evidence>
<keyword evidence="6" id="KW-0963">Cytoplasm</keyword>
<evidence type="ECO:0000256" key="5">
    <source>
        <dbReference type="ARBA" id="ARBA00020267"/>
    </source>
</evidence>
<evidence type="ECO:0000256" key="10">
    <source>
        <dbReference type="ARBA" id="ARBA00023242"/>
    </source>
</evidence>
<dbReference type="GO" id="GO:0002098">
    <property type="term" value="P:tRNA wobble uridine modification"/>
    <property type="evidence" value="ECO:0007669"/>
    <property type="project" value="InterPro"/>
</dbReference>
<evidence type="ECO:0000256" key="9">
    <source>
        <dbReference type="ARBA" id="ARBA00022737"/>
    </source>
</evidence>
<dbReference type="PANTHER" id="PTHR44111">
    <property type="entry name" value="ELONGATOR COMPLEX PROTEIN 2"/>
    <property type="match status" value="1"/>
</dbReference>
<keyword evidence="8" id="KW-0819">tRNA processing</keyword>
<dbReference type="SMART" id="SM00320">
    <property type="entry name" value="WD40"/>
    <property type="match status" value="7"/>
</dbReference>
<keyword evidence="13" id="KW-1185">Reference proteome</keyword>
<comment type="pathway">
    <text evidence="3">tRNA modification; 5-methoxycarbonylmethyl-2-thiouridine-tRNA biosynthesis.</text>
</comment>
<evidence type="ECO:0000256" key="7">
    <source>
        <dbReference type="ARBA" id="ARBA00022574"/>
    </source>
</evidence>
<dbReference type="GO" id="GO:0005737">
    <property type="term" value="C:cytoplasm"/>
    <property type="evidence" value="ECO:0007669"/>
    <property type="project" value="UniProtKB-SubCell"/>
</dbReference>
<feature type="repeat" description="WD" evidence="11">
    <location>
        <begin position="521"/>
        <end position="552"/>
    </location>
</feature>
<comment type="caution">
    <text evidence="12">The sequence shown here is derived from an EMBL/GenBank/DDBJ whole genome shotgun (WGS) entry which is preliminary data.</text>
</comment>
<dbReference type="InterPro" id="IPR015943">
    <property type="entry name" value="WD40/YVTN_repeat-like_dom_sf"/>
</dbReference>
<dbReference type="PROSITE" id="PS50082">
    <property type="entry name" value="WD_REPEATS_2"/>
    <property type="match status" value="3"/>
</dbReference>
<dbReference type="GO" id="GO:0005634">
    <property type="term" value="C:nucleus"/>
    <property type="evidence" value="ECO:0007669"/>
    <property type="project" value="UniProtKB-SubCell"/>
</dbReference>
<dbReference type="PANTHER" id="PTHR44111:SF1">
    <property type="entry name" value="ELONGATOR COMPLEX PROTEIN 2"/>
    <property type="match status" value="1"/>
</dbReference>
<comment type="similarity">
    <text evidence="4">Belongs to the WD repeat ELP2 family.</text>
</comment>
<accession>A0AA36C5Z8</accession>
<name>A0AA36C5Z8_9BILA</name>
<organism evidence="12 13">
    <name type="scientific">Mesorhabditis spiculigera</name>
    <dbReference type="NCBI Taxonomy" id="96644"/>
    <lineage>
        <taxon>Eukaryota</taxon>
        <taxon>Metazoa</taxon>
        <taxon>Ecdysozoa</taxon>
        <taxon>Nematoda</taxon>
        <taxon>Chromadorea</taxon>
        <taxon>Rhabditida</taxon>
        <taxon>Rhabditina</taxon>
        <taxon>Rhabditomorpha</taxon>
        <taxon>Rhabditoidea</taxon>
        <taxon>Rhabditidae</taxon>
        <taxon>Mesorhabditinae</taxon>
        <taxon>Mesorhabditis</taxon>
    </lineage>
</organism>
<reference evidence="12" key="1">
    <citation type="submission" date="2023-06" db="EMBL/GenBank/DDBJ databases">
        <authorList>
            <person name="Delattre M."/>
        </authorList>
    </citation>
    <scope>NUCLEOTIDE SEQUENCE</scope>
    <source>
        <strain evidence="12">AF72</strain>
    </source>
</reference>
<evidence type="ECO:0000256" key="4">
    <source>
        <dbReference type="ARBA" id="ARBA00005881"/>
    </source>
</evidence>
<protein>
    <recommendedName>
        <fullName evidence="5">Elongator complex protein 2</fullName>
    </recommendedName>
</protein>